<keyword evidence="15" id="KW-1185">Reference proteome</keyword>
<dbReference type="EMBL" id="REGN01007641">
    <property type="protein sequence ID" value="RNA05669.1"/>
    <property type="molecule type" value="Genomic_DNA"/>
</dbReference>
<dbReference type="Pfam" id="PF13855">
    <property type="entry name" value="LRR_8"/>
    <property type="match status" value="1"/>
</dbReference>
<dbReference type="GO" id="GO:0009755">
    <property type="term" value="P:hormone-mediated signaling pathway"/>
    <property type="evidence" value="ECO:0007669"/>
    <property type="project" value="TreeGrafter"/>
</dbReference>
<dbReference type="STRING" id="10195.A0A3M7Q397"/>
<reference evidence="14 15" key="1">
    <citation type="journal article" date="2018" name="Sci. Rep.">
        <title>Genomic signatures of local adaptation to the degree of environmental predictability in rotifers.</title>
        <authorList>
            <person name="Franch-Gras L."/>
            <person name="Hahn C."/>
            <person name="Garcia-Roger E.M."/>
            <person name="Carmona M.J."/>
            <person name="Serra M."/>
            <person name="Gomez A."/>
        </authorList>
    </citation>
    <scope>NUCLEOTIDE SEQUENCE [LARGE SCALE GENOMIC DNA]</scope>
    <source>
        <strain evidence="14">HYR1</strain>
    </source>
</reference>
<dbReference type="InterPro" id="IPR032675">
    <property type="entry name" value="LRR_dom_sf"/>
</dbReference>
<keyword evidence="10" id="KW-0807">Transducer</keyword>
<dbReference type="Gene3D" id="3.80.10.10">
    <property type="entry name" value="Ribonuclease Inhibitor"/>
    <property type="match status" value="1"/>
</dbReference>
<keyword evidence="3" id="KW-0433">Leucine-rich repeat</keyword>
<proteinExistence type="predicted"/>
<sequence length="699" mass="82001">MNKKIIFFFFATIFYCKLSKSLIQSNLVKQKSNRLDFYHSEAQIGEKSICEICDCEFFFAIKCYKYQDRRETMDRWRNTTLNRSHFLKFNKLIKIIFINSYNIELRIKYDTFDSMENLNYLTLDNIPQLTILPNLHQSNSIKEITVHNSQLKFISPDFCKLKDNLEKVDFSYNDLDDLKYVFDHCLRITLLDLSYNRIKSLAEVFNQELGLIDLNLSGNLLTSIGKDDFWFLKKLIELNLSRNRLTHIDQNAFDTIENLQKLDLSKNNLFSIPLHSKVYHTIKTFLLNDNQNLYYLPHARLFSSIHQLHLHYSYHCCPFLKKKPQIKTNSLHLQIDQPTEEFLKLLNNNYTIHAVRPTFELEEYKIVDSDKKITCVPLPDSFTPCENLLEDLWLRMAVWLVSILGIFSNISVVVYNTICGFQLYRCHNNQFIPTFLLSNLAIADSLMSLYLFLLALKDATSRHKFGQSALEWQTSFTCNFAGFLSTVSSVASAFCLSFITFDRYYAIRNSFDSKRIGLKTAIVWLALIWTSSICIALLPLFQVNSYSAYAICLPLQTKNTTHVIYIIFLNVLLIFCLLLISFLYGSIFVDTLNIERRSSFSSCSSELQLKIRFVQEKKLARNIFLLVMSNFFCWGPLVILSCYSLLTKQPINRDYFKILAVFIIPFNSLLNPFLYCFSRRTFRIFIKNEISRKKIFQLF</sequence>
<keyword evidence="12" id="KW-0732">Signal</keyword>
<evidence type="ECO:0000313" key="15">
    <source>
        <dbReference type="Proteomes" id="UP000276133"/>
    </source>
</evidence>
<dbReference type="PROSITE" id="PS50262">
    <property type="entry name" value="G_PROTEIN_RECEP_F1_2"/>
    <property type="match status" value="1"/>
</dbReference>
<dbReference type="PANTHER" id="PTHR24372">
    <property type="entry name" value="GLYCOPROTEIN HORMONE RECEPTOR"/>
    <property type="match status" value="1"/>
</dbReference>
<dbReference type="GO" id="GO:0016500">
    <property type="term" value="F:protein-hormone receptor activity"/>
    <property type="evidence" value="ECO:0007669"/>
    <property type="project" value="InterPro"/>
</dbReference>
<dbReference type="GO" id="GO:0005886">
    <property type="term" value="C:plasma membrane"/>
    <property type="evidence" value="ECO:0007669"/>
    <property type="project" value="UniProtKB-SubCell"/>
</dbReference>
<dbReference type="PANTHER" id="PTHR24372:SF77">
    <property type="entry name" value="G-PROTEIN COUPLED RECEPTORS FAMILY 1 PROFILE DOMAIN-CONTAINING PROTEIN"/>
    <property type="match status" value="1"/>
</dbReference>
<dbReference type="PRINTS" id="PR00373">
    <property type="entry name" value="GLYCHORMONER"/>
</dbReference>
<keyword evidence="2" id="KW-1003">Cell membrane</keyword>
<accession>A0A3M7Q397</accession>
<comment type="subcellular location">
    <subcellularLocation>
        <location evidence="1">Cell membrane</location>
        <topology evidence="1">Multi-pass membrane protein</topology>
    </subcellularLocation>
</comment>
<dbReference type="InterPro" id="IPR000276">
    <property type="entry name" value="GPCR_Rhodpsn"/>
</dbReference>
<dbReference type="GO" id="GO:0007189">
    <property type="term" value="P:adenylate cyclase-activating G protein-coupled receptor signaling pathway"/>
    <property type="evidence" value="ECO:0007669"/>
    <property type="project" value="TreeGrafter"/>
</dbReference>
<dbReference type="Proteomes" id="UP000276133">
    <property type="component" value="Unassembled WGS sequence"/>
</dbReference>
<evidence type="ECO:0000256" key="3">
    <source>
        <dbReference type="ARBA" id="ARBA00022614"/>
    </source>
</evidence>
<feature type="signal peptide" evidence="12">
    <location>
        <begin position="1"/>
        <end position="21"/>
    </location>
</feature>
<feature type="transmembrane region" description="Helical" evidence="11">
    <location>
        <begin position="480"/>
        <end position="501"/>
    </location>
</feature>
<dbReference type="InterPro" id="IPR017452">
    <property type="entry name" value="GPCR_Rhodpsn_7TM"/>
</dbReference>
<evidence type="ECO:0000259" key="13">
    <source>
        <dbReference type="PROSITE" id="PS50262"/>
    </source>
</evidence>
<dbReference type="SMART" id="SM00369">
    <property type="entry name" value="LRR_TYP"/>
    <property type="match status" value="4"/>
</dbReference>
<feature type="transmembrane region" description="Helical" evidence="11">
    <location>
        <begin position="392"/>
        <end position="415"/>
    </location>
</feature>
<protein>
    <submittedName>
        <fullName evidence="14">Lutropin-choriogonadotropic hormone receptor isoform X2</fullName>
    </submittedName>
</protein>
<dbReference type="Gene3D" id="1.20.1070.10">
    <property type="entry name" value="Rhodopsin 7-helix transmembrane proteins"/>
    <property type="match status" value="1"/>
</dbReference>
<evidence type="ECO:0000256" key="6">
    <source>
        <dbReference type="ARBA" id="ARBA00022989"/>
    </source>
</evidence>
<comment type="caution">
    <text evidence="14">The sequence shown here is derived from an EMBL/GenBank/DDBJ whole genome shotgun (WGS) entry which is preliminary data.</text>
</comment>
<dbReference type="GO" id="GO:0008528">
    <property type="term" value="F:G protein-coupled peptide receptor activity"/>
    <property type="evidence" value="ECO:0007669"/>
    <property type="project" value="TreeGrafter"/>
</dbReference>
<feature type="chain" id="PRO_5018242185" evidence="12">
    <location>
        <begin position="22"/>
        <end position="699"/>
    </location>
</feature>
<organism evidence="14 15">
    <name type="scientific">Brachionus plicatilis</name>
    <name type="common">Marine rotifer</name>
    <name type="synonym">Brachionus muelleri</name>
    <dbReference type="NCBI Taxonomy" id="10195"/>
    <lineage>
        <taxon>Eukaryota</taxon>
        <taxon>Metazoa</taxon>
        <taxon>Spiralia</taxon>
        <taxon>Gnathifera</taxon>
        <taxon>Rotifera</taxon>
        <taxon>Eurotatoria</taxon>
        <taxon>Monogononta</taxon>
        <taxon>Pseudotrocha</taxon>
        <taxon>Ploima</taxon>
        <taxon>Brachionidae</taxon>
        <taxon>Brachionus</taxon>
    </lineage>
</organism>
<evidence type="ECO:0000256" key="7">
    <source>
        <dbReference type="ARBA" id="ARBA00023040"/>
    </source>
</evidence>
<dbReference type="InterPro" id="IPR002131">
    <property type="entry name" value="Gphrmn_rcpt_fam"/>
</dbReference>
<dbReference type="Pfam" id="PF00001">
    <property type="entry name" value="7tm_1"/>
    <property type="match status" value="1"/>
</dbReference>
<evidence type="ECO:0000313" key="14">
    <source>
        <dbReference type="EMBL" id="RNA05669.1"/>
    </source>
</evidence>
<feature type="domain" description="G-protein coupled receptors family 1 profile" evidence="13">
    <location>
        <begin position="415"/>
        <end position="675"/>
    </location>
</feature>
<dbReference type="PRINTS" id="PR00237">
    <property type="entry name" value="GPCRRHODOPSN"/>
</dbReference>
<name>A0A3M7Q397_BRAPC</name>
<dbReference type="SUPFAM" id="SSF81321">
    <property type="entry name" value="Family A G protein-coupled receptor-like"/>
    <property type="match status" value="1"/>
</dbReference>
<evidence type="ECO:0000256" key="10">
    <source>
        <dbReference type="ARBA" id="ARBA00023224"/>
    </source>
</evidence>
<evidence type="ECO:0000256" key="1">
    <source>
        <dbReference type="ARBA" id="ARBA00004651"/>
    </source>
</evidence>
<dbReference type="SUPFAM" id="SSF52058">
    <property type="entry name" value="L domain-like"/>
    <property type="match status" value="1"/>
</dbReference>
<evidence type="ECO:0000256" key="11">
    <source>
        <dbReference type="SAM" id="Phobius"/>
    </source>
</evidence>
<feature type="transmembrane region" description="Helical" evidence="11">
    <location>
        <begin position="563"/>
        <end position="589"/>
    </location>
</feature>
<feature type="transmembrane region" description="Helical" evidence="11">
    <location>
        <begin position="658"/>
        <end position="677"/>
    </location>
</feature>
<evidence type="ECO:0000256" key="5">
    <source>
        <dbReference type="ARBA" id="ARBA00022737"/>
    </source>
</evidence>
<dbReference type="InterPro" id="IPR001611">
    <property type="entry name" value="Leu-rich_rpt"/>
</dbReference>
<evidence type="ECO:0000256" key="8">
    <source>
        <dbReference type="ARBA" id="ARBA00023136"/>
    </source>
</evidence>
<gene>
    <name evidence="14" type="ORF">BpHYR1_025988</name>
</gene>
<keyword evidence="5" id="KW-0677">Repeat</keyword>
<keyword evidence="9 14" id="KW-0675">Receptor</keyword>
<keyword evidence="8 11" id="KW-0472">Membrane</keyword>
<evidence type="ECO:0000256" key="2">
    <source>
        <dbReference type="ARBA" id="ARBA00022475"/>
    </source>
</evidence>
<dbReference type="AlphaFoldDB" id="A0A3M7Q397"/>
<keyword evidence="7" id="KW-0297">G-protein coupled receptor</keyword>
<feature type="transmembrane region" description="Helical" evidence="11">
    <location>
        <begin position="623"/>
        <end position="646"/>
    </location>
</feature>
<evidence type="ECO:0000256" key="4">
    <source>
        <dbReference type="ARBA" id="ARBA00022692"/>
    </source>
</evidence>
<dbReference type="PROSITE" id="PS51450">
    <property type="entry name" value="LRR"/>
    <property type="match status" value="3"/>
</dbReference>
<evidence type="ECO:0000256" key="9">
    <source>
        <dbReference type="ARBA" id="ARBA00023170"/>
    </source>
</evidence>
<dbReference type="InterPro" id="IPR003591">
    <property type="entry name" value="Leu-rich_rpt_typical-subtyp"/>
</dbReference>
<feature type="transmembrane region" description="Helical" evidence="11">
    <location>
        <begin position="436"/>
        <end position="456"/>
    </location>
</feature>
<feature type="transmembrane region" description="Helical" evidence="11">
    <location>
        <begin position="522"/>
        <end position="543"/>
    </location>
</feature>
<keyword evidence="4 11" id="KW-0812">Transmembrane</keyword>
<evidence type="ECO:0000256" key="12">
    <source>
        <dbReference type="SAM" id="SignalP"/>
    </source>
</evidence>
<keyword evidence="6 11" id="KW-1133">Transmembrane helix</keyword>
<dbReference type="OrthoDB" id="1883493at2759"/>
<dbReference type="PROSITE" id="PS00237">
    <property type="entry name" value="G_PROTEIN_RECEP_F1_1"/>
    <property type="match status" value="1"/>
</dbReference>